<evidence type="ECO:0000259" key="8">
    <source>
        <dbReference type="PROSITE" id="PS51096"/>
    </source>
</evidence>
<dbReference type="InterPro" id="IPR036662">
    <property type="entry name" value="PTS_EIIA_man-typ_sf"/>
</dbReference>
<name>A0ABV9M4L0_9ENTE</name>
<evidence type="ECO:0000256" key="7">
    <source>
        <dbReference type="ARBA" id="ARBA00022777"/>
    </source>
</evidence>
<dbReference type="InterPro" id="IPR033887">
    <property type="entry name" value="PTS_IIA_man"/>
</dbReference>
<accession>A0ABV9M4L0</accession>
<dbReference type="CDD" id="cd00006">
    <property type="entry name" value="PTS_IIA_man"/>
    <property type="match status" value="1"/>
</dbReference>
<evidence type="ECO:0000256" key="2">
    <source>
        <dbReference type="ARBA" id="ARBA00022448"/>
    </source>
</evidence>
<evidence type="ECO:0000256" key="6">
    <source>
        <dbReference type="ARBA" id="ARBA00022683"/>
    </source>
</evidence>
<evidence type="ECO:0000313" key="10">
    <source>
        <dbReference type="Proteomes" id="UP001596026"/>
    </source>
</evidence>
<dbReference type="Pfam" id="PF03610">
    <property type="entry name" value="EIIA-man"/>
    <property type="match status" value="1"/>
</dbReference>
<dbReference type="RefSeq" id="WP_379966257.1">
    <property type="nucleotide sequence ID" value="NZ_JBHSGT010000055.1"/>
</dbReference>
<evidence type="ECO:0000313" key="9">
    <source>
        <dbReference type="EMBL" id="MFC4710737.1"/>
    </source>
</evidence>
<keyword evidence="2" id="KW-0813">Transport</keyword>
<evidence type="ECO:0000256" key="3">
    <source>
        <dbReference type="ARBA" id="ARBA00022490"/>
    </source>
</evidence>
<comment type="caution">
    <text evidence="9">The sequence shown here is derived from an EMBL/GenBank/DDBJ whole genome shotgun (WGS) entry which is preliminary data.</text>
</comment>
<dbReference type="EMBL" id="JBHSGT010000055">
    <property type="protein sequence ID" value="MFC4710737.1"/>
    <property type="molecule type" value="Genomic_DNA"/>
</dbReference>
<keyword evidence="6" id="KW-0598">Phosphotransferase system</keyword>
<gene>
    <name evidence="9" type="ORF">ACFO3L_09005</name>
</gene>
<evidence type="ECO:0000256" key="4">
    <source>
        <dbReference type="ARBA" id="ARBA00022597"/>
    </source>
</evidence>
<evidence type="ECO:0000256" key="1">
    <source>
        <dbReference type="ARBA" id="ARBA00004496"/>
    </source>
</evidence>
<protein>
    <submittedName>
        <fullName evidence="9">PTS sugar transporter</fullName>
    </submittedName>
</protein>
<keyword evidence="5" id="KW-0808">Transferase</keyword>
<comment type="subcellular location">
    <subcellularLocation>
        <location evidence="1">Cytoplasm</location>
    </subcellularLocation>
</comment>
<keyword evidence="3" id="KW-0963">Cytoplasm</keyword>
<dbReference type="PANTHER" id="PTHR33799">
    <property type="entry name" value="PTS PERMEASE-RELATED-RELATED"/>
    <property type="match status" value="1"/>
</dbReference>
<evidence type="ECO:0000256" key="5">
    <source>
        <dbReference type="ARBA" id="ARBA00022679"/>
    </source>
</evidence>
<keyword evidence="10" id="KW-1185">Reference proteome</keyword>
<dbReference type="Gene3D" id="3.40.50.510">
    <property type="entry name" value="Phosphotransferase system, mannose-type IIA component"/>
    <property type="match status" value="1"/>
</dbReference>
<dbReference type="PANTHER" id="PTHR33799:SF1">
    <property type="entry name" value="PTS SYSTEM MANNOSE-SPECIFIC EIIAB COMPONENT-RELATED"/>
    <property type="match status" value="1"/>
</dbReference>
<feature type="domain" description="PTS EIIA type-4" evidence="8">
    <location>
        <begin position="1"/>
        <end position="126"/>
    </location>
</feature>
<reference evidence="10" key="1">
    <citation type="journal article" date="2019" name="Int. J. Syst. Evol. Microbiol.">
        <title>The Global Catalogue of Microorganisms (GCM) 10K type strain sequencing project: providing services to taxonomists for standard genome sequencing and annotation.</title>
        <authorList>
            <consortium name="The Broad Institute Genomics Platform"/>
            <consortium name="The Broad Institute Genome Sequencing Center for Infectious Disease"/>
            <person name="Wu L."/>
            <person name="Ma J."/>
        </authorList>
    </citation>
    <scope>NUCLEOTIDE SEQUENCE [LARGE SCALE GENOMIC DNA]</scope>
    <source>
        <strain evidence="10">CGMCC 1.19061</strain>
    </source>
</reference>
<sequence>MIGFIITGHGSFSPGMAGAMEMITGKQEKVSVIRFLQDMSLEEYSQNIIKGISNYEQEGLEVIIFTDLLGGTPFKTSVSCAYNNEGVKIISGTNLPMLIEGSMLRLGMSNAGELVDTLLSTGQEGIKCLNLTAELNVEINDEEGI</sequence>
<keyword evidence="4 9" id="KW-0762">Sugar transport</keyword>
<dbReference type="PROSITE" id="PS51096">
    <property type="entry name" value="PTS_EIIA_TYPE_4"/>
    <property type="match status" value="1"/>
</dbReference>
<keyword evidence="7" id="KW-0418">Kinase</keyword>
<dbReference type="InterPro" id="IPR004701">
    <property type="entry name" value="PTS_EIIA_man-typ"/>
</dbReference>
<dbReference type="Proteomes" id="UP001596026">
    <property type="component" value="Unassembled WGS sequence"/>
</dbReference>
<dbReference type="SUPFAM" id="SSF53062">
    <property type="entry name" value="PTS system fructose IIA component-like"/>
    <property type="match status" value="1"/>
</dbReference>
<dbReference type="InterPro" id="IPR051471">
    <property type="entry name" value="Bacterial_PTS_sugar_comp"/>
</dbReference>
<organism evidence="9 10">
    <name type="scientific">Enterococcus eurekensis</name>
    <dbReference type="NCBI Taxonomy" id="1159753"/>
    <lineage>
        <taxon>Bacteria</taxon>
        <taxon>Bacillati</taxon>
        <taxon>Bacillota</taxon>
        <taxon>Bacilli</taxon>
        <taxon>Lactobacillales</taxon>
        <taxon>Enterococcaceae</taxon>
        <taxon>Enterococcus</taxon>
    </lineage>
</organism>
<proteinExistence type="predicted"/>